<dbReference type="EMBL" id="CM037624">
    <property type="protein sequence ID" value="KAH8011272.1"/>
    <property type="molecule type" value="Genomic_DNA"/>
</dbReference>
<accession>A0ACB8FVK3</accession>
<keyword evidence="2" id="KW-1185">Reference proteome</keyword>
<organism evidence="1 2">
    <name type="scientific">Sphaerodactylus townsendi</name>
    <dbReference type="NCBI Taxonomy" id="933632"/>
    <lineage>
        <taxon>Eukaryota</taxon>
        <taxon>Metazoa</taxon>
        <taxon>Chordata</taxon>
        <taxon>Craniata</taxon>
        <taxon>Vertebrata</taxon>
        <taxon>Euteleostomi</taxon>
        <taxon>Lepidosauria</taxon>
        <taxon>Squamata</taxon>
        <taxon>Bifurcata</taxon>
        <taxon>Gekkota</taxon>
        <taxon>Sphaerodactylidae</taxon>
        <taxon>Sphaerodactylus</taxon>
    </lineage>
</organism>
<comment type="caution">
    <text evidence="1">The sequence shown here is derived from an EMBL/GenBank/DDBJ whole genome shotgun (WGS) entry which is preliminary data.</text>
</comment>
<protein>
    <submittedName>
        <fullName evidence="1">Uncharacterized protein</fullName>
    </submittedName>
</protein>
<reference evidence="1" key="1">
    <citation type="submission" date="2021-08" db="EMBL/GenBank/DDBJ databases">
        <title>The first chromosome-level gecko genome reveals the dynamic sex chromosomes of Neotropical dwarf geckos (Sphaerodactylidae: Sphaerodactylus).</title>
        <authorList>
            <person name="Pinto B.J."/>
            <person name="Keating S.E."/>
            <person name="Gamble T."/>
        </authorList>
    </citation>
    <scope>NUCLEOTIDE SEQUENCE</scope>
    <source>
        <strain evidence="1">TG3544</strain>
    </source>
</reference>
<sequence length="107" mass="12158">MELGHFLLPLEQGRRRTGGRHAGAAPPLRETLMVLWAASVANLPETPEQVREKGKEASAAETWSREIPSKQKKFWLCLCPVCTEWGCRHEPPGLQKKSYFKSSRERT</sequence>
<proteinExistence type="predicted"/>
<name>A0ACB8FVK3_9SAUR</name>
<gene>
    <name evidence="1" type="ORF">K3G42_021113</name>
</gene>
<evidence type="ECO:0000313" key="2">
    <source>
        <dbReference type="Proteomes" id="UP000827872"/>
    </source>
</evidence>
<evidence type="ECO:0000313" key="1">
    <source>
        <dbReference type="EMBL" id="KAH8011272.1"/>
    </source>
</evidence>
<dbReference type="Proteomes" id="UP000827872">
    <property type="component" value="Linkage Group LG11"/>
</dbReference>